<evidence type="ECO:0000256" key="1">
    <source>
        <dbReference type="ARBA" id="ARBA00005995"/>
    </source>
</evidence>
<evidence type="ECO:0000259" key="2">
    <source>
        <dbReference type="Pfam" id="PF01593"/>
    </source>
</evidence>
<dbReference type="SUPFAM" id="SSF51905">
    <property type="entry name" value="FAD/NAD(P)-binding domain"/>
    <property type="match status" value="1"/>
</dbReference>
<dbReference type="EMBL" id="CP116423">
    <property type="protein sequence ID" value="WCE69229.1"/>
    <property type="molecule type" value="Genomic_DNA"/>
</dbReference>
<dbReference type="PANTHER" id="PTHR43563:SF1">
    <property type="entry name" value="AMINE OXIDASE [FLAVIN-CONTAINING] B"/>
    <property type="match status" value="1"/>
</dbReference>
<dbReference type="InterPro" id="IPR036188">
    <property type="entry name" value="FAD/NAD-bd_sf"/>
</dbReference>
<dbReference type="Proteomes" id="UP001210770">
    <property type="component" value="Chromosome"/>
</dbReference>
<evidence type="ECO:0000313" key="3">
    <source>
        <dbReference type="EMBL" id="WCE69229.1"/>
    </source>
</evidence>
<dbReference type="SUPFAM" id="SSF54373">
    <property type="entry name" value="FAD-linked reductases, C-terminal domain"/>
    <property type="match status" value="1"/>
</dbReference>
<organism evidence="3 4">
    <name type="scientific">Sulfitobacter faviae</name>
    <dbReference type="NCBI Taxonomy" id="1775881"/>
    <lineage>
        <taxon>Bacteria</taxon>
        <taxon>Pseudomonadati</taxon>
        <taxon>Pseudomonadota</taxon>
        <taxon>Alphaproteobacteria</taxon>
        <taxon>Rhodobacterales</taxon>
        <taxon>Roseobacteraceae</taxon>
        <taxon>Sulfitobacter</taxon>
    </lineage>
</organism>
<gene>
    <name evidence="3" type="ORF">PL336_10485</name>
</gene>
<name>A0AAX3LKM1_9RHOB</name>
<reference evidence="3" key="1">
    <citation type="submission" date="2023-01" db="EMBL/GenBank/DDBJ databases">
        <title>Comparative genomic analysis of cold water coral derived Sulfitobacter faviae: insights into their metabolism and habitat adaptation.</title>
        <authorList>
            <person name="Guo Y."/>
            <person name="Lin S."/>
            <person name="Huang Z."/>
            <person name="Tang K."/>
            <person name="Wang X."/>
        </authorList>
    </citation>
    <scope>NUCLEOTIDE SEQUENCE</scope>
    <source>
        <strain evidence="3">SCSIO W_1865</strain>
    </source>
</reference>
<dbReference type="RefSeq" id="WP_271687538.1">
    <property type="nucleotide sequence ID" value="NZ_CP116423.1"/>
</dbReference>
<feature type="domain" description="Amine oxidase" evidence="2">
    <location>
        <begin position="103"/>
        <end position="352"/>
    </location>
</feature>
<accession>A0AAX3LKM1</accession>
<protein>
    <submittedName>
        <fullName evidence="3">NAD(P)/FAD-dependent oxidoreductase</fullName>
    </submittedName>
</protein>
<feature type="domain" description="Amine oxidase" evidence="2">
    <location>
        <begin position="12"/>
        <end position="89"/>
    </location>
</feature>
<comment type="similarity">
    <text evidence="1">Belongs to the flavin monoamine oxidase family.</text>
</comment>
<dbReference type="InterPro" id="IPR002937">
    <property type="entry name" value="Amino_oxidase"/>
</dbReference>
<sequence length="361" mass="38850">MQTDVLIVGGGLSGLALADHLARQGRDFLLVEAQDRLGGRILTKEFSGGAFDLGPAWFWPGQPRMAALADRFQIPVFEQFSTGDLVYQAQNGAVQRGRGYASMEGSYRLAGGIGSLVQALATGLNPAMIMTNTRLRSVDHSADNIAAQVDHNGRTLTITANRIVMAVPPRVIAETVAFDPTLNAAQTQALQNVPTWMAGQAKIVAVYDQPHWRNAGLSGDAMSQQGPMVEIHDASPRQGGPYALFGFVGVPADARAQHKDEMMRLAVMQLTAMFGPEMADPMHLVLQDWATIPDIARPQDRHPIRSHPRYGLPTNLRALSARGIIFASTETALEFGGFLEGALEAAAHAANTLALHEPMQT</sequence>
<dbReference type="AlphaFoldDB" id="A0AAX3LKM1"/>
<dbReference type="GO" id="GO:0016491">
    <property type="term" value="F:oxidoreductase activity"/>
    <property type="evidence" value="ECO:0007669"/>
    <property type="project" value="InterPro"/>
</dbReference>
<dbReference type="Gene3D" id="3.50.50.60">
    <property type="entry name" value="FAD/NAD(P)-binding domain"/>
    <property type="match status" value="2"/>
</dbReference>
<proteinExistence type="inferred from homology"/>
<dbReference type="PANTHER" id="PTHR43563">
    <property type="entry name" value="AMINE OXIDASE"/>
    <property type="match status" value="1"/>
</dbReference>
<dbReference type="Pfam" id="PF01593">
    <property type="entry name" value="Amino_oxidase"/>
    <property type="match status" value="2"/>
</dbReference>
<dbReference type="InterPro" id="IPR050703">
    <property type="entry name" value="Flavin_MAO"/>
</dbReference>
<evidence type="ECO:0000313" key="4">
    <source>
        <dbReference type="Proteomes" id="UP001210770"/>
    </source>
</evidence>